<protein>
    <submittedName>
        <fullName evidence="3">Uncharacterized protein</fullName>
    </submittedName>
</protein>
<keyword evidence="1" id="KW-1133">Transmembrane helix</keyword>
<dbReference type="RefSeq" id="WP_060463767.1">
    <property type="nucleotide sequence ID" value="NZ_CP083390.1"/>
</dbReference>
<dbReference type="EMBL" id="JBETVU010000007">
    <property type="protein sequence ID" value="MES5148390.1"/>
    <property type="molecule type" value="Genomic_DNA"/>
</dbReference>
<evidence type="ECO:0000313" key="3">
    <source>
        <dbReference type="EMBL" id="TDN28498.1"/>
    </source>
</evidence>
<dbReference type="AlphaFoldDB" id="A0A4R6CQK9"/>
<evidence type="ECO:0000256" key="1">
    <source>
        <dbReference type="SAM" id="Phobius"/>
    </source>
</evidence>
<reference evidence="2" key="2">
    <citation type="submission" date="2024-06" db="EMBL/GenBank/DDBJ databases">
        <title>Vaginal Lactobacillus fatty acid response mechanisms reveal a metabolite-targeted strategy for bacterial vaginosis treatment.</title>
        <authorList>
            <person name="Zhu M."/>
            <person name="Blainey P.C."/>
            <person name="Bloom S.M."/>
            <person name="Kwon D.S."/>
        </authorList>
    </citation>
    <scope>NUCLEOTIDE SEQUENCE</scope>
    <source>
        <strain evidence="2">194_F1_1</strain>
    </source>
</reference>
<keyword evidence="1" id="KW-0812">Transmembrane</keyword>
<dbReference type="EMBL" id="NKLP01000285">
    <property type="protein sequence ID" value="TDN28498.1"/>
    <property type="molecule type" value="Genomic_DNA"/>
</dbReference>
<evidence type="ECO:0000313" key="5">
    <source>
        <dbReference type="Proteomes" id="UP001434419"/>
    </source>
</evidence>
<accession>A0A4R6CQK9</accession>
<proteinExistence type="predicted"/>
<reference evidence="3 4" key="1">
    <citation type="submission" date="2017-06" db="EMBL/GenBank/DDBJ databases">
        <authorList>
            <person name="Swanenburg J."/>
            <person name="Kort R."/>
        </authorList>
    </citation>
    <scope>NUCLEOTIDE SEQUENCE [LARGE SCALE GENOMIC DNA]</scope>
    <source>
        <strain evidence="3 4">RL05</strain>
    </source>
</reference>
<feature type="transmembrane region" description="Helical" evidence="1">
    <location>
        <begin position="12"/>
        <end position="31"/>
    </location>
</feature>
<sequence>MIKEKIVNFLENGYLANILTIVGVFVAYLTFRADISQSHLAFERILPWSCVYVAIIAIYLICYYSWVFFTTRSTKYAKLKFQLNNQLARKDQ</sequence>
<evidence type="ECO:0000313" key="4">
    <source>
        <dbReference type="Proteomes" id="UP000295195"/>
    </source>
</evidence>
<name>A0A4R6CQK9_9LACO</name>
<evidence type="ECO:0000313" key="2">
    <source>
        <dbReference type="EMBL" id="MES5148390.1"/>
    </source>
</evidence>
<keyword evidence="1" id="KW-0472">Membrane</keyword>
<dbReference type="Proteomes" id="UP000295195">
    <property type="component" value="Unassembled WGS sequence"/>
</dbReference>
<gene>
    <name evidence="2" type="ORF">ABVC42_00240</name>
    <name evidence="3" type="ORF">CEE75_12910</name>
</gene>
<organism evidence="3 4">
    <name type="scientific">Lactobacillus crispatus</name>
    <dbReference type="NCBI Taxonomy" id="47770"/>
    <lineage>
        <taxon>Bacteria</taxon>
        <taxon>Bacillati</taxon>
        <taxon>Bacillota</taxon>
        <taxon>Bacilli</taxon>
        <taxon>Lactobacillales</taxon>
        <taxon>Lactobacillaceae</taxon>
        <taxon>Lactobacillus</taxon>
    </lineage>
</organism>
<keyword evidence="5" id="KW-1185">Reference proteome</keyword>
<feature type="transmembrane region" description="Helical" evidence="1">
    <location>
        <begin position="51"/>
        <end position="69"/>
    </location>
</feature>
<comment type="caution">
    <text evidence="3">The sequence shown here is derived from an EMBL/GenBank/DDBJ whole genome shotgun (WGS) entry which is preliminary data.</text>
</comment>
<dbReference type="Proteomes" id="UP001434419">
    <property type="component" value="Unassembled WGS sequence"/>
</dbReference>